<dbReference type="AlphaFoldDB" id="A0A1T4KQT3"/>
<dbReference type="GO" id="GO:0003677">
    <property type="term" value="F:DNA binding"/>
    <property type="evidence" value="ECO:0007669"/>
    <property type="project" value="UniProtKB-UniRule"/>
</dbReference>
<keyword evidence="4" id="KW-0159">Chromosome partition</keyword>
<comment type="subcellular location">
    <subcellularLocation>
        <location evidence="1">Cytoplasm</location>
    </subcellularLocation>
</comment>
<dbReference type="InterPro" id="IPR044068">
    <property type="entry name" value="CB"/>
</dbReference>
<dbReference type="InterPro" id="IPR050090">
    <property type="entry name" value="Tyrosine_recombinase_XerCD"/>
</dbReference>
<evidence type="ECO:0000259" key="10">
    <source>
        <dbReference type="PROSITE" id="PS51898"/>
    </source>
</evidence>
<feature type="domain" description="Core-binding (CB)" evidence="11">
    <location>
        <begin position="4"/>
        <end position="90"/>
    </location>
</feature>
<evidence type="ECO:0000313" key="13">
    <source>
        <dbReference type="Proteomes" id="UP000191153"/>
    </source>
</evidence>
<keyword evidence="3" id="KW-0132">Cell division</keyword>
<dbReference type="InterPro" id="IPR004107">
    <property type="entry name" value="Integrase_SAM-like_N"/>
</dbReference>
<evidence type="ECO:0000256" key="4">
    <source>
        <dbReference type="ARBA" id="ARBA00022829"/>
    </source>
</evidence>
<dbReference type="InterPro" id="IPR002104">
    <property type="entry name" value="Integrase_catalytic"/>
</dbReference>
<evidence type="ECO:0000256" key="1">
    <source>
        <dbReference type="ARBA" id="ARBA00004496"/>
    </source>
</evidence>
<dbReference type="PROSITE" id="PS51900">
    <property type="entry name" value="CB"/>
    <property type="match status" value="1"/>
</dbReference>
<evidence type="ECO:0000256" key="7">
    <source>
        <dbReference type="ARBA" id="ARBA00023172"/>
    </source>
</evidence>
<dbReference type="InterPro" id="IPR013762">
    <property type="entry name" value="Integrase-like_cat_sf"/>
</dbReference>
<dbReference type="GO" id="GO:0007059">
    <property type="term" value="P:chromosome segregation"/>
    <property type="evidence" value="ECO:0007669"/>
    <property type="project" value="UniProtKB-KW"/>
</dbReference>
<sequence length="298" mass="35407">MDVIILKKYIKEFLYFSEFGQGKKPNSIKSLKKDLEQFLEYFFMKKTDFDEEIDYIFLKEFTFSLQKNSIGKRSLNRKMSSLRVFFRYLKEKEYIEKDPTLLMTAPSFELGTPDILSIEEIERLREVISLKSCNGIRDRLILELLYSSGITSHELLGLGENVFNLEKRELLVDNGKTSRVVFFSERAREFFKRYVEAKKIKYKERYRSDILFVNGSATRLSDRSLRRIIDRYAERAKIEREISPYSFRHTFGAHMLLHGMNFLYLKELMGHSSIESTKIYQTMIKKPLVIKSFQRGEN</sequence>
<dbReference type="Proteomes" id="UP000191153">
    <property type="component" value="Unassembled WGS sequence"/>
</dbReference>
<dbReference type="Pfam" id="PF00589">
    <property type="entry name" value="Phage_integrase"/>
    <property type="match status" value="1"/>
</dbReference>
<evidence type="ECO:0000256" key="5">
    <source>
        <dbReference type="ARBA" id="ARBA00022908"/>
    </source>
</evidence>
<dbReference type="InterPro" id="IPR011010">
    <property type="entry name" value="DNA_brk_join_enz"/>
</dbReference>
<keyword evidence="8" id="KW-0131">Cell cycle</keyword>
<evidence type="ECO:0000313" key="12">
    <source>
        <dbReference type="EMBL" id="SJZ44774.1"/>
    </source>
</evidence>
<keyword evidence="7" id="KW-0233">DNA recombination</keyword>
<dbReference type="PANTHER" id="PTHR30349">
    <property type="entry name" value="PHAGE INTEGRASE-RELATED"/>
    <property type="match status" value="1"/>
</dbReference>
<evidence type="ECO:0000256" key="3">
    <source>
        <dbReference type="ARBA" id="ARBA00022618"/>
    </source>
</evidence>
<dbReference type="SUPFAM" id="SSF56349">
    <property type="entry name" value="DNA breaking-rejoining enzymes"/>
    <property type="match status" value="1"/>
</dbReference>
<dbReference type="EMBL" id="FUWX01000005">
    <property type="protein sequence ID" value="SJZ44774.1"/>
    <property type="molecule type" value="Genomic_DNA"/>
</dbReference>
<keyword evidence="2" id="KW-0963">Cytoplasm</keyword>
<dbReference type="GO" id="GO:0006310">
    <property type="term" value="P:DNA recombination"/>
    <property type="evidence" value="ECO:0007669"/>
    <property type="project" value="UniProtKB-KW"/>
</dbReference>
<dbReference type="Pfam" id="PF02899">
    <property type="entry name" value="Phage_int_SAM_1"/>
    <property type="match status" value="1"/>
</dbReference>
<dbReference type="GO" id="GO:0005737">
    <property type="term" value="C:cytoplasm"/>
    <property type="evidence" value="ECO:0007669"/>
    <property type="project" value="UniProtKB-SubCell"/>
</dbReference>
<evidence type="ECO:0000256" key="2">
    <source>
        <dbReference type="ARBA" id="ARBA00022490"/>
    </source>
</evidence>
<accession>A0A1T4KQT3</accession>
<dbReference type="STRING" id="180163.SAMN02745174_00545"/>
<dbReference type="PROSITE" id="PS51898">
    <property type="entry name" value="TYR_RECOMBINASE"/>
    <property type="match status" value="1"/>
</dbReference>
<dbReference type="Gene3D" id="1.10.150.130">
    <property type="match status" value="1"/>
</dbReference>
<evidence type="ECO:0000256" key="6">
    <source>
        <dbReference type="ARBA" id="ARBA00023125"/>
    </source>
</evidence>
<dbReference type="PANTHER" id="PTHR30349:SF77">
    <property type="entry name" value="TYROSINE RECOMBINASE XERC"/>
    <property type="match status" value="1"/>
</dbReference>
<evidence type="ECO:0000256" key="8">
    <source>
        <dbReference type="ARBA" id="ARBA00023306"/>
    </source>
</evidence>
<keyword evidence="13" id="KW-1185">Reference proteome</keyword>
<feature type="domain" description="Tyr recombinase" evidence="10">
    <location>
        <begin position="111"/>
        <end position="298"/>
    </location>
</feature>
<evidence type="ECO:0000259" key="11">
    <source>
        <dbReference type="PROSITE" id="PS51900"/>
    </source>
</evidence>
<keyword evidence="6 9" id="KW-0238">DNA-binding</keyword>
<organism evidence="12 13">
    <name type="scientific">Cetobacterium ceti</name>
    <dbReference type="NCBI Taxonomy" id="180163"/>
    <lineage>
        <taxon>Bacteria</taxon>
        <taxon>Fusobacteriati</taxon>
        <taxon>Fusobacteriota</taxon>
        <taxon>Fusobacteriia</taxon>
        <taxon>Fusobacteriales</taxon>
        <taxon>Fusobacteriaceae</taxon>
        <taxon>Cetobacterium</taxon>
    </lineage>
</organism>
<reference evidence="12 13" key="1">
    <citation type="submission" date="2017-02" db="EMBL/GenBank/DDBJ databases">
        <authorList>
            <person name="Peterson S.W."/>
        </authorList>
    </citation>
    <scope>NUCLEOTIDE SEQUENCE [LARGE SCALE GENOMIC DNA]</scope>
    <source>
        <strain evidence="12 13">ATCC 700028</strain>
    </source>
</reference>
<dbReference type="GO" id="GO:0051301">
    <property type="term" value="P:cell division"/>
    <property type="evidence" value="ECO:0007669"/>
    <property type="project" value="UniProtKB-KW"/>
</dbReference>
<protein>
    <submittedName>
        <fullName evidence="12">Integrase/recombinase XerD</fullName>
    </submittedName>
</protein>
<dbReference type="OrthoDB" id="9785687at2"/>
<proteinExistence type="predicted"/>
<dbReference type="GO" id="GO:0015074">
    <property type="term" value="P:DNA integration"/>
    <property type="evidence" value="ECO:0007669"/>
    <property type="project" value="UniProtKB-KW"/>
</dbReference>
<gene>
    <name evidence="12" type="ORF">SAMN02745174_00545</name>
</gene>
<dbReference type="RefSeq" id="WP_078693074.1">
    <property type="nucleotide sequence ID" value="NZ_FUWX01000005.1"/>
</dbReference>
<dbReference type="InterPro" id="IPR010998">
    <property type="entry name" value="Integrase_recombinase_N"/>
</dbReference>
<keyword evidence="5" id="KW-0229">DNA integration</keyword>
<evidence type="ECO:0000256" key="9">
    <source>
        <dbReference type="PROSITE-ProRule" id="PRU01248"/>
    </source>
</evidence>
<dbReference type="Gene3D" id="1.10.443.10">
    <property type="entry name" value="Intergrase catalytic core"/>
    <property type="match status" value="1"/>
</dbReference>
<name>A0A1T4KQT3_9FUSO</name>